<feature type="domain" description="Bacterial Ig-like" evidence="4">
    <location>
        <begin position="927"/>
        <end position="1016"/>
    </location>
</feature>
<dbReference type="EMBL" id="WWCP01000002">
    <property type="protein sequence ID" value="MYM81168.1"/>
    <property type="molecule type" value="Genomic_DNA"/>
</dbReference>
<dbReference type="PANTHER" id="PTHR34677">
    <property type="match status" value="1"/>
</dbReference>
<feature type="domain" description="Bacterial Ig-like" evidence="4">
    <location>
        <begin position="718"/>
        <end position="810"/>
    </location>
</feature>
<dbReference type="NCBIfam" id="NF033510">
    <property type="entry name" value="Ca_tandemer"/>
    <property type="match status" value="4"/>
</dbReference>
<feature type="compositionally biased region" description="Low complexity" evidence="1">
    <location>
        <begin position="726"/>
        <end position="742"/>
    </location>
</feature>
<evidence type="ECO:0000259" key="5">
    <source>
        <dbReference type="Pfam" id="PF19078"/>
    </source>
</evidence>
<evidence type="ECO:0000259" key="2">
    <source>
        <dbReference type="Pfam" id="PF13946"/>
    </source>
</evidence>
<proteinExistence type="predicted"/>
<dbReference type="RefSeq" id="WP_161018453.1">
    <property type="nucleotide sequence ID" value="NZ_WWCP01000002.1"/>
</dbReference>
<evidence type="ECO:0000256" key="1">
    <source>
        <dbReference type="SAM" id="MobiDB-lite"/>
    </source>
</evidence>
<feature type="region of interest" description="Disordered" evidence="1">
    <location>
        <begin position="720"/>
        <end position="742"/>
    </location>
</feature>
<feature type="domain" description="DUF4214" evidence="2">
    <location>
        <begin position="1808"/>
        <end position="1863"/>
    </location>
</feature>
<name>A0A6L8MP25_9BURK</name>
<dbReference type="InterPro" id="IPR025592">
    <property type="entry name" value="DUF4347"/>
</dbReference>
<organism evidence="6 7">
    <name type="scientific">Duganella lactea</name>
    <dbReference type="NCBI Taxonomy" id="2692173"/>
    <lineage>
        <taxon>Bacteria</taxon>
        <taxon>Pseudomonadati</taxon>
        <taxon>Pseudomonadota</taxon>
        <taxon>Betaproteobacteria</taxon>
        <taxon>Burkholderiales</taxon>
        <taxon>Oxalobacteraceae</taxon>
        <taxon>Telluria group</taxon>
        <taxon>Duganella</taxon>
    </lineage>
</organism>
<gene>
    <name evidence="6" type="ORF">GTP44_04250</name>
</gene>
<dbReference type="Pfam" id="PF13946">
    <property type="entry name" value="DUF4214"/>
    <property type="match status" value="1"/>
</dbReference>
<dbReference type="PANTHER" id="PTHR34677:SF3">
    <property type="entry name" value="BACTERIAL IG-LIKE DOMAIN-CONTAINING PROTEIN"/>
    <property type="match status" value="1"/>
</dbReference>
<evidence type="ECO:0000259" key="4">
    <source>
        <dbReference type="Pfam" id="PF19077"/>
    </source>
</evidence>
<dbReference type="Pfam" id="PF19078">
    <property type="entry name" value="Big_12"/>
    <property type="match status" value="2"/>
</dbReference>
<evidence type="ECO:0000313" key="7">
    <source>
        <dbReference type="Proteomes" id="UP000474565"/>
    </source>
</evidence>
<dbReference type="InterPro" id="IPR044048">
    <property type="entry name" value="Big_12"/>
</dbReference>
<sequence>MKNHLAAHLHASANGAAGDHTETIGFDVFVHTGAPTAVGPAVLPPAPDLQHLGIVAADAIAPAPGARVEVVFIEQNVSDLDGMLRAIGGGREVHVLDAAQDGLQQMAQILAGRSGIDAIHLVTHGADASLSLGSLTLKADNTDAHAADLQTIGRSMKDGGDIMLYGCNVAAGADGAAWLDRLAIVTGADVAASSNLTGGAELGGDWTLEVNSGKIDTPSLVTPDQAQLYHAVLSLTSTVTFANGANFVNIGGATANDDVIYKVHADPGYQLKIDGANSGVVNYGGPNIIANYQQGSEHQVTMSFQAGQVFSIGYIRLTNLGNTIPDQDLVFRGYSASNQLIATNTYTLPADNSGAVSRTFTFSGMTDIATLKVSATSIGNTIQVLQIDALALSNIHILAPDTTPPTLAITSSASTLKIGETATITFTFSEDPGSTFTWNGSSGDVTVTGGTLGAISGSGLTRTAIFTPTASTNGGSASISVAAGTYTDAAGNGGGAGSAVTISYDTQAPAVSAPVLASGSDSGVSGSDALTNVVTPTLTGTAEAGATVKLYDSNGTTLLGTTVATGGAWSITSTTLGAGTHTLKATATDAAGNVSALSSALAVTIDTSAPTVAITSNVATLKIGETATITFTFSEDPGAGFTWNGSSGAVTVTGGTLGAISGTGLTRTATFTPTNGVDAGTASISVAAGAYTDKAGNAGGAGSALALSYDTLAPAAPSTPDLAAASDSGTSNSDNITNITTPTFTGTATSGATVTLYDTDGITVLGSTIASGGAWSIVSSTLAAGIHQISASVSDAAGNVSVSSALSVDIATAPPTLAITSSAATLNSAQTAIITFTFSSDPGASFTWDGTAGDVVVSGGTLGAISGSGLTRTAVFTPTAGLNNGSASITVTAGAYTDAVNNSGGAGTSPSISIDTLAPNAPAAPTLNSDSGASSSDGITNVVTPAFSGTAEANAVVTLYDSDGTTVLGTTSANGSGNWNITSAALAAGAHSITVRQTDAAGNVSPASAAQNITIDLTAPTAIALSTTTASSGSALAGAALATLSATDAQAISYSLVTGSAGNDASNALFTIVGSTLKPVANLALGTYQLYVSATDAAGNHAEQALTFTVNSGPSVTAIERAAAASATVPGADNSVVYRVTFSELVTGVDASDFSVHGTGASGTVASVVDTGDGIHYQVTVSGISGDGTLRLDLNASATGIQNGVSSAITGGYTSGQTYTIDRTAPAAPSTPVMTTATDTGASNADGITSNTSPVFTGTGEIGSTVTLYDASNSNALIGSATVDGTGHYSITPSAPLTPGAHQLYAQASDAAANTSTHSANLAVVIDTAAPTAILLPTSTVYTNAGLNAVVGTLGATDVGGSGALTYQLEAGAGDTNNGNFTISNGVLTLNDPSAVGVATESIRIKVTDAAGNAYSQVLAVQVSAPPPPPDTSTPTVDGVPVTTAPVTLPGGGSGTTVTIPVVTAGQGTTDGATNVADIPLVTANNSALLTAQVPVGAGLSATGGSSQPAGNSLEQLIAAIKAQTTTHDAADQGHLTGNGTQFLGLLRDDVPLLVSTITLSNVDVAVSTPLTLTGTSAANQHTALVIDTSALPGNANIVLNHVDFAAVVGAATVTGNTAGQIITGDSASQHVTISAGTASQIHVGGGSDVLQYGINSAAATQVAGAPQAARLFSAPLVPNSTTTGSLTAATSILLNGGKDADTASFAKAQSAYTIDQRDGYVLLTDNSDATQRITVTNVERLQFQDGSVAVQSRDALTTIAGLYASVLGRQAEIAGFNFWGAFEANGMSLGAITVGILNSSEAIARGYGLNGDATHDINTLYQALFGRQGEIAGIEFWKDLMTHGYSIVDVANGFVGSAEMVGHKLAATGWDLVF</sequence>
<dbReference type="Gene3D" id="2.60.40.10">
    <property type="entry name" value="Immunoglobulins"/>
    <property type="match status" value="5"/>
</dbReference>
<reference evidence="6 7" key="1">
    <citation type="submission" date="2019-12" db="EMBL/GenBank/DDBJ databases">
        <title>Novel species isolated from a subtropical stream in China.</title>
        <authorList>
            <person name="Lu H."/>
        </authorList>
    </citation>
    <scope>NUCLEOTIDE SEQUENCE [LARGE SCALE GENOMIC DNA]</scope>
    <source>
        <strain evidence="6 7">FT50W</strain>
    </source>
</reference>
<accession>A0A6L8MP25</accession>
<dbReference type="InterPro" id="IPR025282">
    <property type="entry name" value="DUF4214"/>
</dbReference>
<evidence type="ECO:0000313" key="6">
    <source>
        <dbReference type="EMBL" id="MYM81168.1"/>
    </source>
</evidence>
<dbReference type="InterPro" id="IPR044016">
    <property type="entry name" value="Big_13"/>
</dbReference>
<feature type="domain" description="Bacterial Ig-like" evidence="5">
    <location>
        <begin position="401"/>
        <end position="500"/>
    </location>
</feature>
<protein>
    <submittedName>
        <fullName evidence="6">DUF4347 domain-containing protein</fullName>
    </submittedName>
</protein>
<dbReference type="Proteomes" id="UP000474565">
    <property type="component" value="Unassembled WGS sequence"/>
</dbReference>
<comment type="caution">
    <text evidence="6">The sequence shown here is derived from an EMBL/GenBank/DDBJ whole genome shotgun (WGS) entry which is preliminary data.</text>
</comment>
<feature type="domain" description="Bacterial Ig-like" evidence="4">
    <location>
        <begin position="1231"/>
        <end position="1328"/>
    </location>
</feature>
<feature type="domain" description="DUF4347" evidence="3">
    <location>
        <begin position="70"/>
        <end position="233"/>
    </location>
</feature>
<dbReference type="Pfam" id="PF14252">
    <property type="entry name" value="DUF4347"/>
    <property type="match status" value="1"/>
</dbReference>
<feature type="domain" description="Bacterial Ig-like" evidence="5">
    <location>
        <begin position="812"/>
        <end position="912"/>
    </location>
</feature>
<feature type="domain" description="Bacterial Ig-like" evidence="4">
    <location>
        <begin position="514"/>
        <end position="607"/>
    </location>
</feature>
<dbReference type="Pfam" id="PF19077">
    <property type="entry name" value="Big_13"/>
    <property type="match status" value="4"/>
</dbReference>
<dbReference type="InterPro" id="IPR013783">
    <property type="entry name" value="Ig-like_fold"/>
</dbReference>
<evidence type="ECO:0000259" key="3">
    <source>
        <dbReference type="Pfam" id="PF14252"/>
    </source>
</evidence>